<sequence length="266" mass="29827">MPRAVVRHAPDRADDLIWENDRVAHRIYGPALQKLEPPSGSGIDAWVKKVRWPFMDRQLKTPSYHNDYGEGLDFYGVGGSRGVGGLGIWFDDKLWVSRNWASHQILQNGPDVASFQVSYAPWPVGVDRRVWETRTFTLSLGSHFTRLQSVIDSDKPEDLIVGIGLNKTPVGTARGVLTVDAKQGLLMLWTPAHAQHGAMGTAVRVDPAQVVDVGADADNHLVRLRVKPGQPFVYYIASVWERGLDFRTREAWEAHVRAEQLTFDPR</sequence>
<dbReference type="Proteomes" id="UP001606300">
    <property type="component" value="Unassembled WGS sequence"/>
</dbReference>
<reference evidence="1 2" key="1">
    <citation type="submission" date="2024-09" db="EMBL/GenBank/DDBJ databases">
        <title>Novel species of the genus Pelomonas and Roseateles isolated from streams.</title>
        <authorList>
            <person name="Lu H."/>
        </authorList>
    </citation>
    <scope>NUCLEOTIDE SEQUENCE [LARGE SCALE GENOMIC DNA]</scope>
    <source>
        <strain evidence="1 2">DC23W</strain>
    </source>
</reference>
<protein>
    <submittedName>
        <fullName evidence="1">DUF4861 family protein</fullName>
    </submittedName>
</protein>
<dbReference type="EMBL" id="JBIGHY010000016">
    <property type="protein sequence ID" value="MFG6417117.1"/>
    <property type="molecule type" value="Genomic_DNA"/>
</dbReference>
<keyword evidence="2" id="KW-1185">Reference proteome</keyword>
<dbReference type="InterPro" id="IPR032342">
    <property type="entry name" value="DUF4861"/>
</dbReference>
<dbReference type="RefSeq" id="WP_394473177.1">
    <property type="nucleotide sequence ID" value="NZ_JBIGHY010000016.1"/>
</dbReference>
<gene>
    <name evidence="1" type="ORF">ACG02S_24790</name>
</gene>
<name>A0ABW7EUC8_9BURK</name>
<accession>A0ABW7EUC8</accession>
<dbReference type="Pfam" id="PF16153">
    <property type="entry name" value="DUF4861"/>
    <property type="match status" value="1"/>
</dbReference>
<evidence type="ECO:0000313" key="2">
    <source>
        <dbReference type="Proteomes" id="UP001606300"/>
    </source>
</evidence>
<proteinExistence type="predicted"/>
<organism evidence="1 2">
    <name type="scientific">Pelomonas dachongensis</name>
    <dbReference type="NCBI Taxonomy" id="3299029"/>
    <lineage>
        <taxon>Bacteria</taxon>
        <taxon>Pseudomonadati</taxon>
        <taxon>Pseudomonadota</taxon>
        <taxon>Betaproteobacteria</taxon>
        <taxon>Burkholderiales</taxon>
        <taxon>Sphaerotilaceae</taxon>
        <taxon>Roseateles</taxon>
    </lineage>
</organism>
<comment type="caution">
    <text evidence="1">The sequence shown here is derived from an EMBL/GenBank/DDBJ whole genome shotgun (WGS) entry which is preliminary data.</text>
</comment>
<evidence type="ECO:0000313" key="1">
    <source>
        <dbReference type="EMBL" id="MFG6417117.1"/>
    </source>
</evidence>